<reference evidence="4" key="1">
    <citation type="submission" date="2016-06" db="UniProtKB">
        <authorList>
            <consortium name="WormBaseParasite"/>
        </authorList>
    </citation>
    <scope>IDENTIFICATION</scope>
</reference>
<sequence>MDSLQYASTGVITYRSVSLMVIGQSSRVQFSAALHTSGPVLRQKVRRGHVRSGEAGGRGGGGGGGGGEEAQPRAYTR</sequence>
<organism evidence="4">
    <name type="scientific">Soboliphyme baturini</name>
    <dbReference type="NCBI Taxonomy" id="241478"/>
    <lineage>
        <taxon>Eukaryota</taxon>
        <taxon>Metazoa</taxon>
        <taxon>Ecdysozoa</taxon>
        <taxon>Nematoda</taxon>
        <taxon>Enoplea</taxon>
        <taxon>Dorylaimia</taxon>
        <taxon>Dioctophymatida</taxon>
        <taxon>Dioctophymatoidea</taxon>
        <taxon>Soboliphymatidae</taxon>
        <taxon>Soboliphyme</taxon>
    </lineage>
</organism>
<evidence type="ECO:0000256" key="1">
    <source>
        <dbReference type="SAM" id="MobiDB-lite"/>
    </source>
</evidence>
<reference evidence="2 3" key="2">
    <citation type="submission" date="2018-11" db="EMBL/GenBank/DDBJ databases">
        <authorList>
            <consortium name="Pathogen Informatics"/>
        </authorList>
    </citation>
    <scope>NUCLEOTIDE SEQUENCE [LARGE SCALE GENOMIC DNA]</scope>
</reference>
<accession>A0A183J983</accession>
<dbReference type="AlphaFoldDB" id="A0A183J983"/>
<dbReference type="EMBL" id="UZAM01017773">
    <property type="protein sequence ID" value="VDP48271.1"/>
    <property type="molecule type" value="Genomic_DNA"/>
</dbReference>
<evidence type="ECO:0000313" key="4">
    <source>
        <dbReference type="WBParaSite" id="SBAD_0001283901-mRNA-1"/>
    </source>
</evidence>
<gene>
    <name evidence="2" type="ORF">SBAD_LOCUS12431</name>
</gene>
<feature type="region of interest" description="Disordered" evidence="1">
    <location>
        <begin position="46"/>
        <end position="77"/>
    </location>
</feature>
<protein>
    <submittedName>
        <fullName evidence="2 4">Uncharacterized protein</fullName>
    </submittedName>
</protein>
<evidence type="ECO:0000313" key="3">
    <source>
        <dbReference type="Proteomes" id="UP000270296"/>
    </source>
</evidence>
<keyword evidence="3" id="KW-1185">Reference proteome</keyword>
<evidence type="ECO:0000313" key="2">
    <source>
        <dbReference type="EMBL" id="VDP48271.1"/>
    </source>
</evidence>
<proteinExistence type="predicted"/>
<feature type="compositionally biased region" description="Gly residues" evidence="1">
    <location>
        <begin position="54"/>
        <end position="68"/>
    </location>
</feature>
<dbReference type="WBParaSite" id="SBAD_0001283901-mRNA-1">
    <property type="protein sequence ID" value="SBAD_0001283901-mRNA-1"/>
    <property type="gene ID" value="SBAD_0001283901"/>
</dbReference>
<dbReference type="Proteomes" id="UP000270296">
    <property type="component" value="Unassembled WGS sequence"/>
</dbReference>
<name>A0A183J983_9BILA</name>